<dbReference type="Proteomes" id="UP000790709">
    <property type="component" value="Unassembled WGS sequence"/>
</dbReference>
<name>A0ACB8AY79_9AGAM</name>
<gene>
    <name evidence="1" type="ORF">BV22DRAFT_1041829</name>
</gene>
<sequence>MAAHPGPSNYYQHYAYGSHSPGPAPAPYQYQFPLPPHMHPPPPRPPTYQNYHHPYPQPHSYTPPPPPQPKYPHPQPQHQAYSPSFAPWHPQQPLSPLPKQLSMLPPPTQPPAQEVSIPPQRTHVGSVNTAPSRPESPAHHPHTPGIWVIWSKRPSDPAAAPGIIISPRARPPSDVVHSALALPSPPPSPEPPAPKPELSREDHGLGKDHEAPSSATTATTDTATTATTTTPASSTAPDTPVPGSPLSTNTSLSLSAAVPKAERAPAEDKGAVPAEDKVAISAEDKVPISAEAQAVPVDEKSEAPSASDNAETAAAVDTPKPAPAPAPKKSWASLLRPSSPNSPKNPNSLPTSSVLGFSIPAESSLSSSLSPSAFPSSSSLNPNASPNAHALLALLSGTSNALGNLNVNGAPPLIRPRGLVNSGNMCFANAVLQVLVYCPPFARFFDALGALVGDGGFPSIAVDGGSEEGRSKTPLVDATVRFLREFRPRPSVSTSSSASPFASGSGSGNGSGSGSGNGKGKGVDRYAGAGERYDDDDALGLDSFVPTYVYDALRGEKRFDHMRGGHQEDAEEFLGFYLDTLEEELLALAASVEPSHESAPAAAVVGHGGQLQLQGHGVAAGQGAGQGQATEDQGWLEVGKRNRAVLTRTTKSADSPITRIFGGKFRSTLRVPHQKDSAVVEDWRALRLDIQREQIHTIRDALAFISAPQPVQVTSP</sequence>
<reference evidence="1" key="1">
    <citation type="journal article" date="2021" name="New Phytol.">
        <title>Evolutionary innovations through gain and loss of genes in the ectomycorrhizal Boletales.</title>
        <authorList>
            <person name="Wu G."/>
            <person name="Miyauchi S."/>
            <person name="Morin E."/>
            <person name="Kuo A."/>
            <person name="Drula E."/>
            <person name="Varga T."/>
            <person name="Kohler A."/>
            <person name="Feng B."/>
            <person name="Cao Y."/>
            <person name="Lipzen A."/>
            <person name="Daum C."/>
            <person name="Hundley H."/>
            <person name="Pangilinan J."/>
            <person name="Johnson J."/>
            <person name="Barry K."/>
            <person name="LaButti K."/>
            <person name="Ng V."/>
            <person name="Ahrendt S."/>
            <person name="Min B."/>
            <person name="Choi I.G."/>
            <person name="Park H."/>
            <person name="Plett J.M."/>
            <person name="Magnuson J."/>
            <person name="Spatafora J.W."/>
            <person name="Nagy L.G."/>
            <person name="Henrissat B."/>
            <person name="Grigoriev I.V."/>
            <person name="Yang Z.L."/>
            <person name="Xu J."/>
            <person name="Martin F.M."/>
        </authorList>
    </citation>
    <scope>NUCLEOTIDE SEQUENCE</scope>
    <source>
        <strain evidence="1">KUC20120723A-06</strain>
    </source>
</reference>
<evidence type="ECO:0000313" key="2">
    <source>
        <dbReference type="Proteomes" id="UP000790709"/>
    </source>
</evidence>
<protein>
    <submittedName>
        <fullName evidence="1">UCH-domain-containing protein</fullName>
    </submittedName>
</protein>
<keyword evidence="2" id="KW-1185">Reference proteome</keyword>
<accession>A0ACB8AY79</accession>
<proteinExistence type="predicted"/>
<organism evidence="1 2">
    <name type="scientific">Leucogyrophana mollusca</name>
    <dbReference type="NCBI Taxonomy" id="85980"/>
    <lineage>
        <taxon>Eukaryota</taxon>
        <taxon>Fungi</taxon>
        <taxon>Dikarya</taxon>
        <taxon>Basidiomycota</taxon>
        <taxon>Agaricomycotina</taxon>
        <taxon>Agaricomycetes</taxon>
        <taxon>Agaricomycetidae</taxon>
        <taxon>Boletales</taxon>
        <taxon>Boletales incertae sedis</taxon>
        <taxon>Leucogyrophana</taxon>
    </lineage>
</organism>
<dbReference type="EMBL" id="MU266803">
    <property type="protein sequence ID" value="KAH7918337.1"/>
    <property type="molecule type" value="Genomic_DNA"/>
</dbReference>
<feature type="non-terminal residue" evidence="1">
    <location>
        <position position="716"/>
    </location>
</feature>
<comment type="caution">
    <text evidence="1">The sequence shown here is derived from an EMBL/GenBank/DDBJ whole genome shotgun (WGS) entry which is preliminary data.</text>
</comment>
<evidence type="ECO:0000313" key="1">
    <source>
        <dbReference type="EMBL" id="KAH7918337.1"/>
    </source>
</evidence>